<dbReference type="EMBL" id="SORX01000004">
    <property type="protein sequence ID" value="TFE01481.1"/>
    <property type="molecule type" value="Genomic_DNA"/>
</dbReference>
<evidence type="ECO:0000313" key="2">
    <source>
        <dbReference type="EMBL" id="TFE01481.1"/>
    </source>
</evidence>
<dbReference type="Proteomes" id="UP000297776">
    <property type="component" value="Unassembled WGS sequence"/>
</dbReference>
<name>A0A4Y8LIG3_9BACL</name>
<dbReference type="PANTHER" id="PTHR42957:SF1">
    <property type="entry name" value="HELICASE MJ1565-RELATED"/>
    <property type="match status" value="1"/>
</dbReference>
<accession>A0A4Y8LIG3</accession>
<dbReference type="PANTHER" id="PTHR42957">
    <property type="entry name" value="HELICASE MJ1565-RELATED"/>
    <property type="match status" value="1"/>
</dbReference>
<comment type="caution">
    <text evidence="2">The sequence shown here is derived from an EMBL/GenBank/DDBJ whole genome shotgun (WGS) entry which is preliminary data.</text>
</comment>
<evidence type="ECO:0000259" key="1">
    <source>
        <dbReference type="Pfam" id="PF01935"/>
    </source>
</evidence>
<dbReference type="OrthoDB" id="9806951at2"/>
<keyword evidence="3" id="KW-1185">Reference proteome</keyword>
<dbReference type="InterPro" id="IPR008571">
    <property type="entry name" value="HerA-like"/>
</dbReference>
<dbReference type="SUPFAM" id="SSF52540">
    <property type="entry name" value="P-loop containing nucleoside triphosphate hydrolases"/>
    <property type="match status" value="1"/>
</dbReference>
<gene>
    <name evidence="2" type="ORF">E2626_07860</name>
</gene>
<sequence>MNKKWIGHITKVFFNKMVFEVPDLENLRHNYLGDFYIGRGLNDYITIFNEMDKRYIFQVIGLYENEKPYLAEEESKFKEKAYFEAIPIGEITTNGFEYGLASFPMINEDVFLTSTEDLEKIFHSDSEALTIALGELSTNDYLPKININKLLTNHLSVLGNTGSGKSTTIRKLLSELLELRERVVDINQMNFLIFDIHNEYQIFPNEYSNQLSIDEISIPTETITTEDWINLIQPSSAAQLPILMNGLRMASLLKDGSSHSSWIRAYSALELYNNQQTDAVTKRAKIIGLLEKVPSEEIARAISSYSAQYGNFSNEAEKQFKQKIRDYVLQCSGYQYDECQEQLIRLLTEEEVEIQSINDLWIGIELVILLEEAKGNAQIRSYCSTLITRIENIIYTYSKTLFDQSDSKKQKFEEFVEFKKGFTVIDCSTMEDTDLLFFTGYMLKEVFNRQKSIRNEKSHVDSVFHFILDEAHRYLSEANTEDSLKSLKIFERISKEGRKFGLFLILASQRPGELSKTVLSQCNNFILHRIRNNIDLEQMRKSIPYINDMQLFRLSYLRTGTVLTVGEAFSIPMELNIHGETFGVYSETVDLNKLWSKH</sequence>
<keyword evidence="2" id="KW-0547">Nucleotide-binding</keyword>
<dbReference type="AlphaFoldDB" id="A0A4Y8LIG3"/>
<reference evidence="2 3" key="1">
    <citation type="submission" date="2019-03" db="EMBL/GenBank/DDBJ databases">
        <authorList>
            <person name="Yang Y."/>
        </authorList>
    </citation>
    <scope>NUCLEOTIDE SEQUENCE [LARGE SCALE GENOMIC DNA]</scope>
    <source>
        <strain evidence="2 3">ASL-1</strain>
    </source>
</reference>
<dbReference type="Pfam" id="PF01935">
    <property type="entry name" value="DUF87"/>
    <property type="match status" value="1"/>
</dbReference>
<evidence type="ECO:0000313" key="3">
    <source>
        <dbReference type="Proteomes" id="UP000297776"/>
    </source>
</evidence>
<dbReference type="Gene3D" id="3.40.50.300">
    <property type="entry name" value="P-loop containing nucleotide triphosphate hydrolases"/>
    <property type="match status" value="2"/>
</dbReference>
<protein>
    <submittedName>
        <fullName evidence="2">ATP-binding protein</fullName>
    </submittedName>
</protein>
<organism evidence="2 3">
    <name type="scientific">Jeotgalibacillus salarius</name>
    <dbReference type="NCBI Taxonomy" id="546023"/>
    <lineage>
        <taxon>Bacteria</taxon>
        <taxon>Bacillati</taxon>
        <taxon>Bacillota</taxon>
        <taxon>Bacilli</taxon>
        <taxon>Bacillales</taxon>
        <taxon>Caryophanaceae</taxon>
        <taxon>Jeotgalibacillus</taxon>
    </lineage>
</organism>
<proteinExistence type="predicted"/>
<feature type="domain" description="Helicase HerA central" evidence="1">
    <location>
        <begin position="132"/>
        <end position="251"/>
    </location>
</feature>
<keyword evidence="2" id="KW-0067">ATP-binding</keyword>
<dbReference type="InterPro" id="IPR002789">
    <property type="entry name" value="HerA_central"/>
</dbReference>
<dbReference type="RefSeq" id="WP_134381199.1">
    <property type="nucleotide sequence ID" value="NZ_SORX01000004.1"/>
</dbReference>
<dbReference type="InterPro" id="IPR027417">
    <property type="entry name" value="P-loop_NTPase"/>
</dbReference>
<dbReference type="GO" id="GO:0005524">
    <property type="term" value="F:ATP binding"/>
    <property type="evidence" value="ECO:0007669"/>
    <property type="project" value="UniProtKB-KW"/>
</dbReference>